<sequence length="248" mass="26797">MDQEMIIGKNPVIEALKSGRPVNKVLVSEHMNKALYGKLQHLSKNAGTILQQAPKHKLDQMASGNHQGVIAYVASYAYASLEDLFLKAESQHEAPFFIVLDQLEDPHNLGSILRTADATGAHGVIIPKRRSVGLTAAVAKTAAGALEHIPVARVANIANTIDVLKDRQVWVVGTDADGTEDYRLLDGVLPVALVIGNEGKGMSRLVKDKCDWTVGLPMRGHVSSLNASVACSLLLYEVYRKRFPAGES</sequence>
<evidence type="ECO:0000256" key="2">
    <source>
        <dbReference type="ARBA" id="ARBA00022603"/>
    </source>
</evidence>
<dbReference type="PANTHER" id="PTHR46429:SF1">
    <property type="entry name" value="23S RRNA (GUANOSINE-2'-O-)-METHYLTRANSFERASE RLMB"/>
    <property type="match status" value="1"/>
</dbReference>
<evidence type="ECO:0000313" key="6">
    <source>
        <dbReference type="Proteomes" id="UP000198642"/>
    </source>
</evidence>
<dbReference type="GO" id="GO:0006396">
    <property type="term" value="P:RNA processing"/>
    <property type="evidence" value="ECO:0007669"/>
    <property type="project" value="InterPro"/>
</dbReference>
<dbReference type="FunFam" id="3.40.1280.10:FF:000008">
    <property type="entry name" value="Group 3 RNA methyltransferase TrmH"/>
    <property type="match status" value="1"/>
</dbReference>
<dbReference type="Proteomes" id="UP000198642">
    <property type="component" value="Unassembled WGS sequence"/>
</dbReference>
<keyword evidence="3 5" id="KW-0808">Transferase</keyword>
<dbReference type="CDD" id="cd18103">
    <property type="entry name" value="SpoU-like_RlmB"/>
    <property type="match status" value="1"/>
</dbReference>
<gene>
    <name evidence="5" type="ORF">SAMN04488072_11714</name>
</gene>
<dbReference type="GO" id="GO:0032259">
    <property type="term" value="P:methylation"/>
    <property type="evidence" value="ECO:0007669"/>
    <property type="project" value="UniProtKB-KW"/>
</dbReference>
<name>A0A1I1A8C5_9BACI</name>
<dbReference type="InterPro" id="IPR029026">
    <property type="entry name" value="tRNA_m1G_MTases_N"/>
</dbReference>
<feature type="domain" description="RNA 2-O ribose methyltransferase substrate binding" evidence="4">
    <location>
        <begin position="5"/>
        <end position="79"/>
    </location>
</feature>
<dbReference type="Pfam" id="PF00588">
    <property type="entry name" value="SpoU_methylase"/>
    <property type="match status" value="1"/>
</dbReference>
<accession>A0A1I1A8C5</accession>
<dbReference type="NCBIfam" id="TIGR00186">
    <property type="entry name" value="rRNA_methyl_3"/>
    <property type="match status" value="1"/>
</dbReference>
<comment type="similarity">
    <text evidence="1">Belongs to the class IV-like SAM-binding methyltransferase superfamily. RNA methyltransferase TrmH family.</text>
</comment>
<evidence type="ECO:0000256" key="1">
    <source>
        <dbReference type="ARBA" id="ARBA00007228"/>
    </source>
</evidence>
<keyword evidence="2 5" id="KW-0489">Methyltransferase</keyword>
<dbReference type="RefSeq" id="WP_090240842.1">
    <property type="nucleotide sequence ID" value="NZ_FOJW01000017.1"/>
</dbReference>
<organism evidence="5 6">
    <name type="scientific">Lentibacillus halodurans</name>
    <dbReference type="NCBI Taxonomy" id="237679"/>
    <lineage>
        <taxon>Bacteria</taxon>
        <taxon>Bacillati</taxon>
        <taxon>Bacillota</taxon>
        <taxon>Bacilli</taxon>
        <taxon>Bacillales</taxon>
        <taxon>Bacillaceae</taxon>
        <taxon>Lentibacillus</taxon>
    </lineage>
</organism>
<dbReference type="InterPro" id="IPR029064">
    <property type="entry name" value="Ribosomal_eL30-like_sf"/>
</dbReference>
<evidence type="ECO:0000256" key="3">
    <source>
        <dbReference type="ARBA" id="ARBA00022679"/>
    </source>
</evidence>
<evidence type="ECO:0000259" key="4">
    <source>
        <dbReference type="SMART" id="SM00967"/>
    </source>
</evidence>
<dbReference type="SUPFAM" id="SSF55315">
    <property type="entry name" value="L30e-like"/>
    <property type="match status" value="1"/>
</dbReference>
<keyword evidence="6" id="KW-1185">Reference proteome</keyword>
<dbReference type="STRING" id="237679.SAMN04488072_11714"/>
<dbReference type="InterPro" id="IPR013123">
    <property type="entry name" value="SpoU_subst-bd"/>
</dbReference>
<dbReference type="InterPro" id="IPR029028">
    <property type="entry name" value="Alpha/beta_knot_MTases"/>
</dbReference>
<dbReference type="Gene3D" id="3.40.1280.10">
    <property type="match status" value="1"/>
</dbReference>
<dbReference type="InterPro" id="IPR004441">
    <property type="entry name" value="rRNA_MeTrfase_TrmH"/>
</dbReference>
<dbReference type="AlphaFoldDB" id="A0A1I1A8C5"/>
<protein>
    <submittedName>
        <fullName evidence="5">23S rRNA (Guanosine2251-2'-O)-methyltransferase</fullName>
    </submittedName>
</protein>
<dbReference type="Gene3D" id="3.30.1330.30">
    <property type="match status" value="1"/>
</dbReference>
<dbReference type="GO" id="GO:0005829">
    <property type="term" value="C:cytosol"/>
    <property type="evidence" value="ECO:0007669"/>
    <property type="project" value="TreeGrafter"/>
</dbReference>
<dbReference type="GO" id="GO:0003723">
    <property type="term" value="F:RNA binding"/>
    <property type="evidence" value="ECO:0007669"/>
    <property type="project" value="InterPro"/>
</dbReference>
<evidence type="ECO:0000313" key="5">
    <source>
        <dbReference type="EMBL" id="SFB33802.1"/>
    </source>
</evidence>
<dbReference type="EMBL" id="FOJW01000017">
    <property type="protein sequence ID" value="SFB33802.1"/>
    <property type="molecule type" value="Genomic_DNA"/>
</dbReference>
<dbReference type="SUPFAM" id="SSF75217">
    <property type="entry name" value="alpha/beta knot"/>
    <property type="match status" value="1"/>
</dbReference>
<dbReference type="GO" id="GO:0008173">
    <property type="term" value="F:RNA methyltransferase activity"/>
    <property type="evidence" value="ECO:0007669"/>
    <property type="project" value="InterPro"/>
</dbReference>
<proteinExistence type="inferred from homology"/>
<dbReference type="SMART" id="SM00967">
    <property type="entry name" value="SpoU_sub_bind"/>
    <property type="match status" value="1"/>
</dbReference>
<reference evidence="5 6" key="1">
    <citation type="submission" date="2016-10" db="EMBL/GenBank/DDBJ databases">
        <authorList>
            <person name="de Groot N.N."/>
        </authorList>
    </citation>
    <scope>NUCLEOTIDE SEQUENCE [LARGE SCALE GENOMIC DNA]</scope>
    <source>
        <strain evidence="5 6">CGMCC 1.3702</strain>
    </source>
</reference>
<dbReference type="Pfam" id="PF08032">
    <property type="entry name" value="SpoU_sub_bind"/>
    <property type="match status" value="1"/>
</dbReference>
<dbReference type="PANTHER" id="PTHR46429">
    <property type="entry name" value="23S RRNA (GUANOSINE-2'-O-)-METHYLTRANSFERASE RLMB"/>
    <property type="match status" value="1"/>
</dbReference>
<dbReference type="OrthoDB" id="9794400at2"/>
<dbReference type="InterPro" id="IPR001537">
    <property type="entry name" value="SpoU_MeTrfase"/>
</dbReference>